<dbReference type="Proteomes" id="UP000027138">
    <property type="component" value="Unassembled WGS sequence"/>
</dbReference>
<keyword evidence="10" id="KW-0732">Signal</keyword>
<dbReference type="PROSITE" id="PS51847">
    <property type="entry name" value="SMP"/>
    <property type="match status" value="1"/>
</dbReference>
<dbReference type="GO" id="GO:0008289">
    <property type="term" value="F:lipid binding"/>
    <property type="evidence" value="ECO:0007669"/>
    <property type="project" value="UniProtKB-KW"/>
</dbReference>
<dbReference type="PANTHER" id="PTHR13466:SF0">
    <property type="entry name" value="SMP-LTD DOMAIN-CONTAINING PROTEIN"/>
    <property type="match status" value="1"/>
</dbReference>
<feature type="compositionally biased region" description="Basic and acidic residues" evidence="9">
    <location>
        <begin position="640"/>
        <end position="652"/>
    </location>
</feature>
<dbReference type="GO" id="GO:0006869">
    <property type="term" value="P:lipid transport"/>
    <property type="evidence" value="ECO:0007669"/>
    <property type="project" value="UniProtKB-KW"/>
</dbReference>
<evidence type="ECO:0000256" key="1">
    <source>
        <dbReference type="ARBA" id="ARBA00004586"/>
    </source>
</evidence>
<evidence type="ECO:0000256" key="2">
    <source>
        <dbReference type="ARBA" id="ARBA00022448"/>
    </source>
</evidence>
<keyword evidence="2" id="KW-0813">Transport</keyword>
<feature type="domain" description="SMP-LTD" evidence="12">
    <location>
        <begin position="335"/>
        <end position="602"/>
    </location>
</feature>
<reference evidence="13 14" key="1">
    <citation type="journal article" date="2014" name="PLoS ONE">
        <title>Global Analysis of Gene Expression Profiles in Physic Nut (Jatropha curcas L.) Seedlings Exposed to Salt Stress.</title>
        <authorList>
            <person name="Zhang L."/>
            <person name="Zhang C."/>
            <person name="Wu P."/>
            <person name="Chen Y."/>
            <person name="Li M."/>
            <person name="Jiang H."/>
            <person name="Wu G."/>
        </authorList>
    </citation>
    <scope>NUCLEOTIDE SEQUENCE [LARGE SCALE GENOMIC DNA]</scope>
    <source>
        <strain evidence="14">cv. GZQX0401</strain>
        <tissue evidence="13">Young leaves</tissue>
    </source>
</reference>
<feature type="signal peptide" evidence="10">
    <location>
        <begin position="1"/>
        <end position="17"/>
    </location>
</feature>
<evidence type="ECO:0000256" key="8">
    <source>
        <dbReference type="ARBA" id="ARBA00023136"/>
    </source>
</evidence>
<evidence type="ECO:0008006" key="15">
    <source>
        <dbReference type="Google" id="ProtNLM"/>
    </source>
</evidence>
<keyword evidence="7" id="KW-0446">Lipid-binding</keyword>
<evidence type="ECO:0000256" key="3">
    <source>
        <dbReference type="ARBA" id="ARBA00022692"/>
    </source>
</evidence>
<dbReference type="STRING" id="180498.A0A067LGJ3"/>
<feature type="compositionally biased region" description="Basic and acidic residues" evidence="9">
    <location>
        <begin position="755"/>
        <end position="788"/>
    </location>
</feature>
<dbReference type="InterPro" id="IPR057080">
    <property type="entry name" value="PH_SMPa"/>
</dbReference>
<dbReference type="GO" id="GO:0005789">
    <property type="term" value="C:endoplasmic reticulum membrane"/>
    <property type="evidence" value="ECO:0007669"/>
    <property type="project" value="UniProtKB-SubCell"/>
</dbReference>
<dbReference type="InterPro" id="IPR001849">
    <property type="entry name" value="PH_domain"/>
</dbReference>
<feature type="domain" description="PH" evidence="11">
    <location>
        <begin position="72"/>
        <end position="185"/>
    </location>
</feature>
<organism evidence="13 14">
    <name type="scientific">Jatropha curcas</name>
    <name type="common">Barbados nut</name>
    <dbReference type="NCBI Taxonomy" id="180498"/>
    <lineage>
        <taxon>Eukaryota</taxon>
        <taxon>Viridiplantae</taxon>
        <taxon>Streptophyta</taxon>
        <taxon>Embryophyta</taxon>
        <taxon>Tracheophyta</taxon>
        <taxon>Spermatophyta</taxon>
        <taxon>Magnoliopsida</taxon>
        <taxon>eudicotyledons</taxon>
        <taxon>Gunneridae</taxon>
        <taxon>Pentapetalae</taxon>
        <taxon>rosids</taxon>
        <taxon>fabids</taxon>
        <taxon>Malpighiales</taxon>
        <taxon>Euphorbiaceae</taxon>
        <taxon>Crotonoideae</taxon>
        <taxon>Jatropheae</taxon>
        <taxon>Jatropha</taxon>
    </lineage>
</organism>
<feature type="compositionally biased region" description="Polar residues" evidence="9">
    <location>
        <begin position="716"/>
        <end position="734"/>
    </location>
</feature>
<comment type="subcellular location">
    <subcellularLocation>
        <location evidence="1">Endoplasmic reticulum membrane</location>
    </subcellularLocation>
</comment>
<dbReference type="SUPFAM" id="SSF50729">
    <property type="entry name" value="PH domain-like"/>
    <property type="match status" value="1"/>
</dbReference>
<evidence type="ECO:0000313" key="13">
    <source>
        <dbReference type="EMBL" id="KDP46473.1"/>
    </source>
</evidence>
<dbReference type="InterPro" id="IPR031468">
    <property type="entry name" value="SMP_LBD"/>
</dbReference>
<dbReference type="KEGG" id="jcu:105630166"/>
<dbReference type="OrthoDB" id="26740at2759"/>
<dbReference type="Pfam" id="PF23065">
    <property type="entry name" value="PH_SMPa"/>
    <property type="match status" value="1"/>
</dbReference>
<feature type="chain" id="PRO_5001643777" description="SMP-LTD domain-containing protein" evidence="10">
    <location>
        <begin position="18"/>
        <end position="788"/>
    </location>
</feature>
<keyword evidence="6" id="KW-0445">Lipid transport</keyword>
<keyword evidence="14" id="KW-1185">Reference proteome</keyword>
<evidence type="ECO:0000256" key="6">
    <source>
        <dbReference type="ARBA" id="ARBA00023055"/>
    </source>
</evidence>
<evidence type="ECO:0000256" key="4">
    <source>
        <dbReference type="ARBA" id="ARBA00022824"/>
    </source>
</evidence>
<name>A0A067LGJ3_JATCU</name>
<evidence type="ECO:0000259" key="11">
    <source>
        <dbReference type="PROSITE" id="PS50003"/>
    </source>
</evidence>
<evidence type="ECO:0000256" key="10">
    <source>
        <dbReference type="SAM" id="SignalP"/>
    </source>
</evidence>
<keyword evidence="3" id="KW-0812">Transmembrane</keyword>
<accession>A0A067LGJ3</accession>
<evidence type="ECO:0000256" key="7">
    <source>
        <dbReference type="ARBA" id="ARBA00023121"/>
    </source>
</evidence>
<dbReference type="EMBL" id="KK914217">
    <property type="protein sequence ID" value="KDP46473.1"/>
    <property type="molecule type" value="Genomic_DNA"/>
</dbReference>
<proteinExistence type="predicted"/>
<gene>
    <name evidence="13" type="ORF">JCGZ_08445</name>
</gene>
<protein>
    <recommendedName>
        <fullName evidence="15">SMP-LTD domain-containing protein</fullName>
    </recommendedName>
</protein>
<keyword evidence="8" id="KW-0472">Membrane</keyword>
<evidence type="ECO:0000259" key="12">
    <source>
        <dbReference type="PROSITE" id="PS51847"/>
    </source>
</evidence>
<feature type="region of interest" description="Disordered" evidence="9">
    <location>
        <begin position="631"/>
        <end position="788"/>
    </location>
</feature>
<evidence type="ECO:0000313" key="14">
    <source>
        <dbReference type="Proteomes" id="UP000027138"/>
    </source>
</evidence>
<dbReference type="CDD" id="cd21675">
    <property type="entry name" value="SMP_TEX2"/>
    <property type="match status" value="1"/>
</dbReference>
<dbReference type="AlphaFoldDB" id="A0A067LGJ3"/>
<evidence type="ECO:0000256" key="5">
    <source>
        <dbReference type="ARBA" id="ARBA00022989"/>
    </source>
</evidence>
<feature type="compositionally biased region" description="Low complexity" evidence="9">
    <location>
        <begin position="675"/>
        <end position="699"/>
    </location>
</feature>
<keyword evidence="5" id="KW-1133">Transmembrane helix</keyword>
<keyword evidence="4" id="KW-0256">Endoplasmic reticulum</keyword>
<dbReference type="PANTHER" id="PTHR13466">
    <property type="entry name" value="TEX2 PROTEIN-RELATED"/>
    <property type="match status" value="1"/>
</dbReference>
<evidence type="ECO:0000256" key="9">
    <source>
        <dbReference type="SAM" id="MobiDB-lite"/>
    </source>
</evidence>
<sequence>MWWLLVFFCGFSFGALAVVAFEALGVYVFIKRLNQKIRKEEHKSSSHEDLDPHQSLDYAYNKKGVVWVLESDKLPKNWLAEKAPKEPKKKKFFEVNPVKRNARIKDRSLILTDSDGSHATIPLKSCTIDAVSATDLPSRKWAKRFPIKVESKTSVIYNASKTIYIYLDTSWEKESWCKALRLASCDDKERLNWFTKLREEFHCYLTSLNTGYPSFMKPSVGFNAEPVDRMTKLDGSASKVRVFLKKLARKASKTDNRGNFPVGREERKINEKNRSFQDPTLTSSLVKTAPTGRARLNSEEENMAVLSSSPFSHVANQSHISVVSDLDSDDKFNVDEGTLCWNLLVSRIFFDAKSNATIKSSVQARIQRTLSNMRIPSYIGEVICTDLGFGSLPPYIHGIRVLPMDMNEVWAWEVDVEYSGGLVLDIETRLEVQNLQKDMGDTNSESNSDGDVPPDLLEGIEYFGKQLKLSEGSIDAQDQRNEGNLKLDGFKNSTDYLPTSTNVSRWKSILNSIAKQVSQVPLSLSIRVASLRGTLRLNIKPPPSDQIWYGFTSMPDIEFDLESSVGEHKISSAHIALFLISRFKAAIRETMVLPNCESLCIPWMLAEKNDWVPQTVAPFIWLNREATSEHASASEAVSSRSDEAKLKEEAHRRASNCDTESSHLKSKNVECSQRSISASSDTLESSSSSAKPSIESSKSLQELTSPLLASFEPQDICNQSRESQSPSRSLTTAEKQNHAVEDDDSRPKRMGRRARMLDLGKKMGEKLEEKRRHIEEKGRNIVEKMRGP</sequence>
<dbReference type="PROSITE" id="PS50003">
    <property type="entry name" value="PH_DOMAIN"/>
    <property type="match status" value="1"/>
</dbReference>